<evidence type="ECO:0000313" key="2">
    <source>
        <dbReference type="EMBL" id="AEW94448.1"/>
    </source>
</evidence>
<evidence type="ECO:0000313" key="3">
    <source>
        <dbReference type="Proteomes" id="UP000007842"/>
    </source>
</evidence>
<dbReference type="Proteomes" id="UP000007842">
    <property type="component" value="Chromosome"/>
</dbReference>
<feature type="region of interest" description="Disordered" evidence="1">
    <location>
        <begin position="16"/>
        <end position="49"/>
    </location>
</feature>
<reference evidence="3" key="1">
    <citation type="submission" date="2011-12" db="EMBL/GenBank/DDBJ databases">
        <title>Complete genome sequence of Streptomyces cattleya strain DSM 46488.</title>
        <authorList>
            <person name="Ou H.-Y."/>
            <person name="Li P."/>
            <person name="Zhao C."/>
            <person name="O'Hagan D."/>
            <person name="Deng Z."/>
        </authorList>
    </citation>
    <scope>NUCLEOTIDE SEQUENCE [LARGE SCALE GENOMIC DNA]</scope>
    <source>
        <strain evidence="3">ATCC 35852 / DSM 46488 / JCM 4925 / NBRC 14057 / NRRL 8057</strain>
    </source>
</reference>
<organism evidence="2 3">
    <name type="scientific">Streptantibioticus cattleyicolor (strain ATCC 35852 / DSM 46488 / JCM 4925 / NBRC 14057 / NRRL 8057)</name>
    <name type="common">Streptomyces cattleya</name>
    <dbReference type="NCBI Taxonomy" id="1003195"/>
    <lineage>
        <taxon>Bacteria</taxon>
        <taxon>Bacillati</taxon>
        <taxon>Actinomycetota</taxon>
        <taxon>Actinomycetes</taxon>
        <taxon>Kitasatosporales</taxon>
        <taxon>Streptomycetaceae</taxon>
        <taxon>Streptantibioticus</taxon>
    </lineage>
</organism>
<dbReference type="KEGG" id="scy:SCATT_20770"/>
<gene>
    <name evidence="2" type="ordered locus">SCATT_20770</name>
</gene>
<sequence>MADDCASYAVEHAVLPPWQDNHRHPSERNPGIGDPAGVIRPAGGLAVAS</sequence>
<evidence type="ECO:0000256" key="1">
    <source>
        <dbReference type="SAM" id="MobiDB-lite"/>
    </source>
</evidence>
<dbReference type="HOGENOM" id="CLU_3141054_0_0_11"/>
<protein>
    <submittedName>
        <fullName evidence="2">Uncharacterized protein</fullName>
    </submittedName>
</protein>
<dbReference type="EMBL" id="CP003219">
    <property type="protein sequence ID" value="AEW94448.1"/>
    <property type="molecule type" value="Genomic_DNA"/>
</dbReference>
<accession>G8WZF2</accession>
<keyword evidence="3" id="KW-1185">Reference proteome</keyword>
<dbReference type="AlphaFoldDB" id="G8WZF2"/>
<proteinExistence type="predicted"/>
<name>G8WZF2_STREN</name>